<feature type="region of interest" description="Disordered" evidence="1">
    <location>
        <begin position="342"/>
        <end position="462"/>
    </location>
</feature>
<dbReference type="AlphaFoldDB" id="A0A194VQ76"/>
<dbReference type="EMBL" id="CM003099">
    <property type="protein sequence ID" value="KUI66108.1"/>
    <property type="molecule type" value="Genomic_DNA"/>
</dbReference>
<feature type="compositionally biased region" description="Polar residues" evidence="1">
    <location>
        <begin position="118"/>
        <end position="135"/>
    </location>
</feature>
<evidence type="ECO:0000313" key="3">
    <source>
        <dbReference type="Proteomes" id="UP000078559"/>
    </source>
</evidence>
<keyword evidence="3" id="KW-1185">Reference proteome</keyword>
<dbReference type="Proteomes" id="UP000078559">
    <property type="component" value="Chromosome 2"/>
</dbReference>
<sequence>MDMDSPQLIQTLIESFSALASEVQDLVDRKTILEHKLRFAHEQYQLLADKYAPAAPHIAETLAKLQLPASPSLTSTNHVPLPRRHQSDSSQAELALFIREGKKVAQQLAMLTDASKASGESSRDTASTNMTSQSTVLERDFTVEGKKGHLGCPFSPMNKDAPSPDEYVVDGTNENQDTTPEQQSGDPMCAAMLGESMPTPAPNASKCPIRYLDKHSPEEIAHYVETHKHELPRSHEVCLRRNQKNEEQIKKLDAKYGNIVSMIEDLSHLHAPMLPSAQHNEEHEAGAEADGTSNRRVCDWAQDVSASVVDGVADEADKDGEDFDVPTAEEYLERTGHFDRPLKEVRVGESPSRPWGISVPFPPDEPVERPASPPAPVRMPSPEPEPEPQRTPKAAAAKPSKCPFDHTKMRLDGPGLSEFPKMEETGGPPQPIPHRPAASQPLPTTMKHTQPLPPDSPPPSHQPAFINMVGASKEGAAVGNAPQMVFNGPVFIGYPIEDAIRFMQQFQGQGQSR</sequence>
<proteinExistence type="predicted"/>
<name>A0A194VQ76_CYTMA</name>
<organism evidence="2 3">
    <name type="scientific">Cytospora mali</name>
    <name type="common">Apple Valsa canker fungus</name>
    <name type="synonym">Valsa mali</name>
    <dbReference type="NCBI Taxonomy" id="578113"/>
    <lineage>
        <taxon>Eukaryota</taxon>
        <taxon>Fungi</taxon>
        <taxon>Dikarya</taxon>
        <taxon>Ascomycota</taxon>
        <taxon>Pezizomycotina</taxon>
        <taxon>Sordariomycetes</taxon>
        <taxon>Sordariomycetidae</taxon>
        <taxon>Diaporthales</taxon>
        <taxon>Cytosporaceae</taxon>
        <taxon>Cytospora</taxon>
    </lineage>
</organism>
<dbReference type="SMR" id="A0A194VQ76"/>
<feature type="region of interest" description="Disordered" evidence="1">
    <location>
        <begin position="113"/>
        <end position="135"/>
    </location>
</feature>
<feature type="compositionally biased region" description="Pro residues" evidence="1">
    <location>
        <begin position="371"/>
        <end position="383"/>
    </location>
</feature>
<feature type="compositionally biased region" description="Pro residues" evidence="1">
    <location>
        <begin position="451"/>
        <end position="461"/>
    </location>
</feature>
<protein>
    <submittedName>
        <fullName evidence="2">Uncharacterized protein</fullName>
    </submittedName>
</protein>
<accession>A0A194VQ76</accession>
<gene>
    <name evidence="2" type="ORF">VM1G_01636</name>
</gene>
<evidence type="ECO:0000313" key="2">
    <source>
        <dbReference type="EMBL" id="KUI66108.1"/>
    </source>
</evidence>
<reference evidence="2" key="1">
    <citation type="submission" date="2014-12" db="EMBL/GenBank/DDBJ databases">
        <title>Genome Sequence of Valsa Canker Pathogens Uncovers a Specific Adaption of Colonization on Woody Bark.</title>
        <authorList>
            <person name="Yin Z."/>
            <person name="Liu H."/>
            <person name="Gao X."/>
            <person name="Li Z."/>
            <person name="Song N."/>
            <person name="Ke X."/>
            <person name="Dai Q."/>
            <person name="Wu Y."/>
            <person name="Sun Y."/>
            <person name="Xu J.-R."/>
            <person name="Kang Z.K."/>
            <person name="Wang L."/>
            <person name="Huang L."/>
        </authorList>
    </citation>
    <scope>NUCLEOTIDE SEQUENCE [LARGE SCALE GENOMIC DNA]</scope>
    <source>
        <strain evidence="2">03-8</strain>
    </source>
</reference>
<dbReference type="OrthoDB" id="5343576at2759"/>
<evidence type="ECO:0000256" key="1">
    <source>
        <dbReference type="SAM" id="MobiDB-lite"/>
    </source>
</evidence>